<evidence type="ECO:0000313" key="3">
    <source>
        <dbReference type="EMBL" id="OWJ54241.1"/>
    </source>
</evidence>
<evidence type="ECO:0000313" key="5">
    <source>
        <dbReference type="Proteomes" id="UP000196694"/>
    </source>
</evidence>
<dbReference type="InterPro" id="IPR009000">
    <property type="entry name" value="Transl_B-barrel_sf"/>
</dbReference>
<dbReference type="Gene3D" id="2.40.10.230">
    <property type="entry name" value="Probable tRNA pseudouridine synthase domain"/>
    <property type="match status" value="1"/>
</dbReference>
<keyword evidence="5" id="KW-1185">Reference proteome</keyword>
<dbReference type="STRING" id="1273541.Pyrde_0101"/>
<dbReference type="InterPro" id="IPR007504">
    <property type="entry name" value="H/ACA_rnp_Gar1/Naf1"/>
</dbReference>
<dbReference type="Proteomes" id="UP000058613">
    <property type="component" value="Chromosome"/>
</dbReference>
<dbReference type="AlphaFoldDB" id="A0A0P0N1L6"/>
<dbReference type="GO" id="GO:0001522">
    <property type="term" value="P:pseudouridine synthesis"/>
    <property type="evidence" value="ECO:0007669"/>
    <property type="project" value="InterPro"/>
</dbReference>
<dbReference type="EMBL" id="NCQP01000006">
    <property type="protein sequence ID" value="OWJ54241.1"/>
    <property type="molecule type" value="Genomic_DNA"/>
</dbReference>
<feature type="compositionally biased region" description="Basic residues" evidence="1">
    <location>
        <begin position="79"/>
        <end position="120"/>
    </location>
</feature>
<gene>
    <name evidence="3" type="ORF">Pdsh_07055</name>
    <name evidence="2" type="ORF">Pyrde_0101</name>
</gene>
<dbReference type="RefSeq" id="WP_055407291.1">
    <property type="nucleotide sequence ID" value="NZ_CP013011.1"/>
</dbReference>
<dbReference type="EMBL" id="CP013011">
    <property type="protein sequence ID" value="ALL00151.1"/>
    <property type="molecule type" value="Genomic_DNA"/>
</dbReference>
<dbReference type="Pfam" id="PF04410">
    <property type="entry name" value="Gar1"/>
    <property type="match status" value="1"/>
</dbReference>
<dbReference type="GO" id="GO:0042254">
    <property type="term" value="P:ribosome biogenesis"/>
    <property type="evidence" value="ECO:0007669"/>
    <property type="project" value="InterPro"/>
</dbReference>
<dbReference type="OrthoDB" id="60264at2157"/>
<reference evidence="3 5" key="2">
    <citation type="submission" date="2017-05" db="EMBL/GenBank/DDBJ databases">
        <title>The draft genome of the hyperthermophilic archaeon 'Pyrodictium delaneyi strain Hulk', an iron and nitrate reducer, reveals the capacity for sulfate reduction.</title>
        <authorList>
            <person name="Demey L.M."/>
            <person name="Miller C."/>
            <person name="Manzella M."/>
            <person name="Reguera G."/>
            <person name="Kashefi K."/>
        </authorList>
    </citation>
    <scope>NUCLEOTIDE SEQUENCE [LARGE SCALE GENOMIC DNA]</scope>
    <source>
        <strain evidence="3 5">Hulk</strain>
    </source>
</reference>
<evidence type="ECO:0000256" key="1">
    <source>
        <dbReference type="SAM" id="MobiDB-lite"/>
    </source>
</evidence>
<name>A0A0P0N1L6_9CREN</name>
<evidence type="ECO:0000313" key="4">
    <source>
        <dbReference type="Proteomes" id="UP000058613"/>
    </source>
</evidence>
<reference evidence="2 4" key="1">
    <citation type="submission" date="2015-10" db="EMBL/GenBank/DDBJ databases">
        <title>Complete genome sequence of hyperthermophilic archaeon Pyrodictium delaneyi Su06.</title>
        <authorList>
            <person name="Jung J.-H."/>
            <person name="Lin J."/>
            <person name="Holden J.F."/>
            <person name="Park C.-S."/>
        </authorList>
    </citation>
    <scope>NUCLEOTIDE SEQUENCE [LARGE SCALE GENOMIC DNA]</scope>
    <source>
        <strain evidence="2 4">Su06</strain>
    </source>
</reference>
<organism evidence="2 4">
    <name type="scientific">Pyrodictium delaneyi</name>
    <dbReference type="NCBI Taxonomy" id="1273541"/>
    <lineage>
        <taxon>Archaea</taxon>
        <taxon>Thermoproteota</taxon>
        <taxon>Thermoprotei</taxon>
        <taxon>Desulfurococcales</taxon>
        <taxon>Pyrodictiaceae</taxon>
        <taxon>Pyrodictium</taxon>
    </lineage>
</organism>
<accession>A0A0P0N1L6</accession>
<proteinExistence type="predicted"/>
<dbReference type="Proteomes" id="UP000196694">
    <property type="component" value="Unassembled WGS sequence"/>
</dbReference>
<dbReference type="SUPFAM" id="SSF50447">
    <property type="entry name" value="Translation proteins"/>
    <property type="match status" value="1"/>
</dbReference>
<dbReference type="InterPro" id="IPR038664">
    <property type="entry name" value="Gar1/Naf1_Cbf5-bd_sf"/>
</dbReference>
<protein>
    <submittedName>
        <fullName evidence="2">RNA binding protein, Gar1-type</fullName>
    </submittedName>
</protein>
<evidence type="ECO:0000313" key="2">
    <source>
        <dbReference type="EMBL" id="ALL00151.1"/>
    </source>
</evidence>
<dbReference type="GeneID" id="26098427"/>
<dbReference type="KEGG" id="pdl:Pyrde_0101"/>
<sequence>MLKRLGTVLHTTPSGYIVAKIEEEQVPPLNTVVYDEDMNRVGVLLDIIGPVKSPYAVVKPSSREVRVEKGVKLYYRPPSPRRRRARKPARAAKGARKPVKHRDRKQGEQKRRRSRGGKQPRRGERRGGGGRPRGRRGSK</sequence>
<feature type="region of interest" description="Disordered" evidence="1">
    <location>
        <begin position="73"/>
        <end position="139"/>
    </location>
</feature>